<dbReference type="SMART" id="SM00382">
    <property type="entry name" value="AAA"/>
    <property type="match status" value="1"/>
</dbReference>
<dbReference type="FunFam" id="1.20.120.140:FF:000001">
    <property type="entry name" value="Signal recognition particle GTPase"/>
    <property type="match status" value="1"/>
</dbReference>
<sequence length="455" mass="50536">MSSIKGVNAMAFEGLSERLQHVMNRIRGKGKVTEADVKEMMREVRLALLEADVNFKVVKDFIKRVSERAVGQEVLKSLTPGQQVIKVVKEELTALMGGEQSKIAVAKKPPTVVMMVGLQGAGKTTTTGKLANLLRKRHNRKPLLVAADVYRPAAIKQLETLGKQLNMPVFSLGEHANPVEIAKQALERAKEEHHDYVLIDTAGRLHVDEALMDELKQMREAVKPDEIFLVVDAMTGQDAVNVAQSFHEQLGITGVILTKLDGDTRGGAALSIRAVTGAPIKFVGMGEKLDALEPFHPERMASRILGMGDVLTLIEKAQAAVDEEKAKELEQKMRTATFTFDDFLDQLGQVRKLGPLDEILKMLPGANKIKGLDNIQVDEKQIARVEAIIRSMTKEEKMHPEIINGSRKKRIAKGSGTTVQEVNRLLKQFDDMKKMMKMMTNMPKGKKKGFRFPFM</sequence>
<feature type="domain" description="SRP54-type proteins GTP-binding" evidence="12">
    <location>
        <begin position="279"/>
        <end position="292"/>
    </location>
</feature>
<dbReference type="EC" id="3.6.5.4" evidence="11"/>
<keyword evidence="2 11" id="KW-0963">Cytoplasm</keyword>
<evidence type="ECO:0000256" key="5">
    <source>
        <dbReference type="ARBA" id="ARBA00022884"/>
    </source>
</evidence>
<dbReference type="GO" id="GO:0048500">
    <property type="term" value="C:signal recognition particle"/>
    <property type="evidence" value="ECO:0007669"/>
    <property type="project" value="UniProtKB-UniRule"/>
</dbReference>
<dbReference type="Proteomes" id="UP000001578">
    <property type="component" value="Chromosome"/>
</dbReference>
<feature type="binding site" evidence="11">
    <location>
        <begin position="117"/>
        <end position="124"/>
    </location>
    <ligand>
        <name>GTP</name>
        <dbReference type="ChEBI" id="CHEBI:37565"/>
    </ligand>
</feature>
<evidence type="ECO:0000256" key="8">
    <source>
        <dbReference type="ARBA" id="ARBA00023274"/>
    </source>
</evidence>
<dbReference type="KEGG" id="gtn:GTNG_1049"/>
<dbReference type="InterPro" id="IPR000897">
    <property type="entry name" value="SRP54_GTPase_dom"/>
</dbReference>
<dbReference type="FunFam" id="3.40.50.300:FF:000022">
    <property type="entry name" value="Signal recognition particle 54 kDa subunit"/>
    <property type="match status" value="1"/>
</dbReference>
<accession>A4IM71</accession>
<dbReference type="InterPro" id="IPR027417">
    <property type="entry name" value="P-loop_NTPase"/>
</dbReference>
<dbReference type="Gene3D" id="1.10.260.30">
    <property type="entry name" value="Signal recognition particle, SRP54 subunit, M-domain"/>
    <property type="match status" value="1"/>
</dbReference>
<dbReference type="InterPro" id="IPR003593">
    <property type="entry name" value="AAA+_ATPase"/>
</dbReference>
<dbReference type="HAMAP" id="MF_00306">
    <property type="entry name" value="SRP54"/>
    <property type="match status" value="1"/>
</dbReference>
<feature type="binding site" evidence="11">
    <location>
        <begin position="258"/>
        <end position="261"/>
    </location>
    <ligand>
        <name>GTP</name>
        <dbReference type="ChEBI" id="CHEBI:37565"/>
    </ligand>
</feature>
<comment type="domain">
    <text evidence="11">Composed of three domains: the N-terminal N domain, which is responsible for interactions with the ribosome, the central G domain, which binds GTP, and the C-terminal M domain, which binds the RNA and the signal sequence of the RNC.</text>
</comment>
<evidence type="ECO:0000256" key="11">
    <source>
        <dbReference type="HAMAP-Rule" id="MF_00306"/>
    </source>
</evidence>
<keyword evidence="4 11" id="KW-0378">Hydrolase</keyword>
<evidence type="ECO:0000256" key="1">
    <source>
        <dbReference type="ARBA" id="ARBA00005450"/>
    </source>
</evidence>
<dbReference type="InterPro" id="IPR036891">
    <property type="entry name" value="Signal_recog_part_SRP54_M_sf"/>
</dbReference>
<dbReference type="Pfam" id="PF02978">
    <property type="entry name" value="SRP_SPB"/>
    <property type="match status" value="1"/>
</dbReference>
<gene>
    <name evidence="11 13" type="primary">ffh</name>
    <name evidence="13" type="ordered locus">GTNG_1049</name>
</gene>
<comment type="catalytic activity">
    <reaction evidence="9 11">
        <text>GTP + H2O = GDP + phosphate + H(+)</text>
        <dbReference type="Rhea" id="RHEA:19669"/>
        <dbReference type="ChEBI" id="CHEBI:15377"/>
        <dbReference type="ChEBI" id="CHEBI:15378"/>
        <dbReference type="ChEBI" id="CHEBI:37565"/>
        <dbReference type="ChEBI" id="CHEBI:43474"/>
        <dbReference type="ChEBI" id="CHEBI:58189"/>
        <dbReference type="EC" id="3.6.5.4"/>
    </reaction>
</comment>
<protein>
    <recommendedName>
        <fullName evidence="11">Signal recognition particle protein</fullName>
        <ecNumber evidence="11">3.6.5.4</ecNumber>
    </recommendedName>
    <alternativeName>
        <fullName evidence="11">Fifty-four homolog</fullName>
    </alternativeName>
</protein>
<dbReference type="SUPFAM" id="SSF52540">
    <property type="entry name" value="P-loop containing nucleoside triphosphate hydrolases"/>
    <property type="match status" value="1"/>
</dbReference>
<dbReference type="GO" id="GO:0005525">
    <property type="term" value="F:GTP binding"/>
    <property type="evidence" value="ECO:0007669"/>
    <property type="project" value="UniProtKB-UniRule"/>
</dbReference>
<evidence type="ECO:0000256" key="4">
    <source>
        <dbReference type="ARBA" id="ARBA00022801"/>
    </source>
</evidence>
<evidence type="ECO:0000313" key="14">
    <source>
        <dbReference type="Proteomes" id="UP000001578"/>
    </source>
</evidence>
<keyword evidence="3 11" id="KW-0547">Nucleotide-binding</keyword>
<dbReference type="GO" id="GO:0003924">
    <property type="term" value="F:GTPase activity"/>
    <property type="evidence" value="ECO:0007669"/>
    <property type="project" value="UniProtKB-UniRule"/>
</dbReference>
<name>A4IM71_GEOTN</name>
<evidence type="ECO:0000256" key="10">
    <source>
        <dbReference type="ARBA" id="ARBA00057471"/>
    </source>
</evidence>
<dbReference type="AlphaFoldDB" id="A4IM71"/>
<dbReference type="PANTHER" id="PTHR11564">
    <property type="entry name" value="SIGNAL RECOGNITION PARTICLE 54K PROTEIN SRP54"/>
    <property type="match status" value="1"/>
</dbReference>
<dbReference type="Pfam" id="PF00448">
    <property type="entry name" value="SRP54"/>
    <property type="match status" value="1"/>
</dbReference>
<comment type="function">
    <text evidence="10">Involved in targeting and insertion of nascent membrane proteins into the cytoplasmic membrane. Binds to the hydrophobic signal sequence of the ribosome-nascent chain (RNC) as it emerges from the ribosomes. The SRP-RNC complex is then targeted to the cytoplasmic membrane where it interacts with the SRP receptor FtsY. Interaction with FtsY leads to the transfer of the RNC complex to the Sec translocase for insertion into the membrane, the hydrolysis of GTP by both Ffh and FtsY, and the dissociation of the SRP-FtsY complex into the individual components.</text>
</comment>
<reference evidence="13 14" key="1">
    <citation type="journal article" date="2007" name="Proc. Natl. Acad. Sci. U.S.A.">
        <title>Genome and proteome of long-chain alkane degrading Geobacillus thermodenitrificans NG80-2 isolated from a deep-subsurface oil reservoir.</title>
        <authorList>
            <person name="Feng L."/>
            <person name="Wang W."/>
            <person name="Cheng J."/>
            <person name="Ren Y."/>
            <person name="Zhao G."/>
            <person name="Gao C."/>
            <person name="Tang Y."/>
            <person name="Liu X."/>
            <person name="Han W."/>
            <person name="Peng X."/>
            <person name="Liu R."/>
            <person name="Wang L."/>
        </authorList>
    </citation>
    <scope>NUCLEOTIDE SEQUENCE [LARGE SCALE GENOMIC DNA]</scope>
    <source>
        <strain evidence="13 14">NG80-2</strain>
    </source>
</reference>
<feature type="binding site" evidence="11">
    <location>
        <begin position="200"/>
        <end position="204"/>
    </location>
    <ligand>
        <name>GTP</name>
        <dbReference type="ChEBI" id="CHEBI:37565"/>
    </ligand>
</feature>
<dbReference type="SMART" id="SM00963">
    <property type="entry name" value="SRP54_N"/>
    <property type="match status" value="1"/>
</dbReference>
<evidence type="ECO:0000256" key="7">
    <source>
        <dbReference type="ARBA" id="ARBA00023135"/>
    </source>
</evidence>
<evidence type="ECO:0000256" key="9">
    <source>
        <dbReference type="ARBA" id="ARBA00048027"/>
    </source>
</evidence>
<dbReference type="Gene3D" id="1.20.120.140">
    <property type="entry name" value="Signal recognition particle SRP54, nucleotide-binding domain"/>
    <property type="match status" value="1"/>
</dbReference>
<dbReference type="HOGENOM" id="CLU_009301_6_0_9"/>
<dbReference type="EMBL" id="CP000557">
    <property type="protein sequence ID" value="ABO66425.1"/>
    <property type="molecule type" value="Genomic_DNA"/>
</dbReference>
<dbReference type="InterPro" id="IPR013822">
    <property type="entry name" value="Signal_recog_particl_SRP54_hlx"/>
</dbReference>
<proteinExistence type="inferred from homology"/>
<keyword evidence="6 11" id="KW-0342">GTP-binding</keyword>
<keyword evidence="8 11" id="KW-0687">Ribonucleoprotein</keyword>
<dbReference type="NCBIfam" id="TIGR00959">
    <property type="entry name" value="ffh"/>
    <property type="match status" value="1"/>
</dbReference>
<evidence type="ECO:0000256" key="6">
    <source>
        <dbReference type="ARBA" id="ARBA00023134"/>
    </source>
</evidence>
<keyword evidence="7 11" id="KW-0733">Signal recognition particle</keyword>
<dbReference type="InterPro" id="IPR004780">
    <property type="entry name" value="SRP"/>
</dbReference>
<dbReference type="CDD" id="cd18539">
    <property type="entry name" value="SRP_G"/>
    <property type="match status" value="1"/>
</dbReference>
<dbReference type="Pfam" id="PF02881">
    <property type="entry name" value="SRP54_N"/>
    <property type="match status" value="1"/>
</dbReference>
<comment type="subcellular location">
    <subcellularLocation>
        <location evidence="11">Cytoplasm</location>
    </subcellularLocation>
    <text evidence="11">The SRP-RNC complex is targeted to the cytoplasmic membrane.</text>
</comment>
<comment type="similarity">
    <text evidence="1 11">Belongs to the GTP-binding SRP family. SRP54 subfamily.</text>
</comment>
<dbReference type="PROSITE" id="PS00300">
    <property type="entry name" value="SRP54"/>
    <property type="match status" value="1"/>
</dbReference>
<dbReference type="eggNOG" id="COG0541">
    <property type="taxonomic scope" value="Bacteria"/>
</dbReference>
<dbReference type="SUPFAM" id="SSF47446">
    <property type="entry name" value="Signal peptide-binding domain"/>
    <property type="match status" value="1"/>
</dbReference>
<dbReference type="SMART" id="SM00962">
    <property type="entry name" value="SRP54"/>
    <property type="match status" value="1"/>
</dbReference>
<dbReference type="InterPro" id="IPR004125">
    <property type="entry name" value="Signal_recog_particle_SRP54_M"/>
</dbReference>
<dbReference type="GO" id="GO:0006614">
    <property type="term" value="P:SRP-dependent cotranslational protein targeting to membrane"/>
    <property type="evidence" value="ECO:0007669"/>
    <property type="project" value="InterPro"/>
</dbReference>
<evidence type="ECO:0000259" key="12">
    <source>
        <dbReference type="PROSITE" id="PS00300"/>
    </source>
</evidence>
<dbReference type="Gene3D" id="3.40.50.300">
    <property type="entry name" value="P-loop containing nucleotide triphosphate hydrolases"/>
    <property type="match status" value="1"/>
</dbReference>
<keyword evidence="5 11" id="KW-0694">RNA-binding</keyword>
<evidence type="ECO:0000256" key="2">
    <source>
        <dbReference type="ARBA" id="ARBA00022490"/>
    </source>
</evidence>
<dbReference type="InterPro" id="IPR042101">
    <property type="entry name" value="SRP54_N_sf"/>
</dbReference>
<comment type="subunit">
    <text evidence="11">Part of the signal recognition particle protein translocation system, which is composed of SRP and FtsY.</text>
</comment>
<dbReference type="InterPro" id="IPR022941">
    <property type="entry name" value="SRP54"/>
</dbReference>
<dbReference type="GO" id="GO:0008312">
    <property type="term" value="F:7S RNA binding"/>
    <property type="evidence" value="ECO:0007669"/>
    <property type="project" value="InterPro"/>
</dbReference>
<evidence type="ECO:0000313" key="13">
    <source>
        <dbReference type="EMBL" id="ABO66425.1"/>
    </source>
</evidence>
<evidence type="ECO:0000256" key="3">
    <source>
        <dbReference type="ARBA" id="ARBA00022741"/>
    </source>
</evidence>
<dbReference type="PANTHER" id="PTHR11564:SF5">
    <property type="entry name" value="SIGNAL RECOGNITION PARTICLE SUBUNIT SRP54"/>
    <property type="match status" value="1"/>
</dbReference>
<organism evidence="13 14">
    <name type="scientific">Geobacillus thermodenitrificans (strain NG80-2)</name>
    <dbReference type="NCBI Taxonomy" id="420246"/>
    <lineage>
        <taxon>Bacteria</taxon>
        <taxon>Bacillati</taxon>
        <taxon>Bacillota</taxon>
        <taxon>Bacilli</taxon>
        <taxon>Bacillales</taxon>
        <taxon>Anoxybacillaceae</taxon>
        <taxon>Geobacillus</taxon>
    </lineage>
</organism>